<evidence type="ECO:0000313" key="3">
    <source>
        <dbReference type="Proteomes" id="UP000265663"/>
    </source>
</evidence>
<feature type="compositionally biased region" description="Basic residues" evidence="1">
    <location>
        <begin position="35"/>
        <end position="44"/>
    </location>
</feature>
<dbReference type="Proteomes" id="UP000265663">
    <property type="component" value="Unassembled WGS sequence"/>
</dbReference>
<name>A0A3M7MHP3_9PLEO</name>
<accession>A0A3M7MHP3</accession>
<evidence type="ECO:0000313" key="2">
    <source>
        <dbReference type="EMBL" id="RMZ74023.1"/>
    </source>
</evidence>
<reference evidence="2 3" key="1">
    <citation type="journal article" date="2014" name="PLoS ONE">
        <title>De novo Genome Assembly of the Fungal Plant Pathogen Pyrenophora semeniperda.</title>
        <authorList>
            <person name="Soliai M.M."/>
            <person name="Meyer S.E."/>
            <person name="Udall J.A."/>
            <person name="Elzinga D.E."/>
            <person name="Hermansen R.A."/>
            <person name="Bodily P.M."/>
            <person name="Hart A.A."/>
            <person name="Coleman C.E."/>
        </authorList>
    </citation>
    <scope>NUCLEOTIDE SEQUENCE [LARGE SCALE GENOMIC DNA]</scope>
    <source>
        <strain evidence="2 3">CCB06</strain>
        <tissue evidence="2">Mycelium</tissue>
    </source>
</reference>
<dbReference type="AlphaFoldDB" id="A0A3M7MHP3"/>
<keyword evidence="3" id="KW-1185">Reference proteome</keyword>
<sequence>MVPSSRQVTLSLSRCTVRLSPRTNRQSVPTIPAKPSRRPRRHAGSHYVSARNSRPHDLGHFLRIHGRTVPHGQMSRSAWLANGLRMEL</sequence>
<dbReference type="EMBL" id="KE747843">
    <property type="protein sequence ID" value="RMZ74023.1"/>
    <property type="molecule type" value="Genomic_DNA"/>
</dbReference>
<proteinExistence type="predicted"/>
<organism evidence="2 3">
    <name type="scientific">Pyrenophora seminiperda CCB06</name>
    <dbReference type="NCBI Taxonomy" id="1302712"/>
    <lineage>
        <taxon>Eukaryota</taxon>
        <taxon>Fungi</taxon>
        <taxon>Dikarya</taxon>
        <taxon>Ascomycota</taxon>
        <taxon>Pezizomycotina</taxon>
        <taxon>Dothideomycetes</taxon>
        <taxon>Pleosporomycetidae</taxon>
        <taxon>Pleosporales</taxon>
        <taxon>Pleosporineae</taxon>
        <taxon>Pleosporaceae</taxon>
        <taxon>Pyrenophora</taxon>
    </lineage>
</organism>
<protein>
    <submittedName>
        <fullName evidence="2">Uncharacterized protein</fullName>
    </submittedName>
</protein>
<gene>
    <name evidence="2" type="ORF">GMOD_00004846</name>
</gene>
<feature type="region of interest" description="Disordered" evidence="1">
    <location>
        <begin position="19"/>
        <end position="54"/>
    </location>
</feature>
<evidence type="ECO:0000256" key="1">
    <source>
        <dbReference type="SAM" id="MobiDB-lite"/>
    </source>
</evidence>